<gene>
    <name evidence="2" type="primary">LOC101856206</name>
</gene>
<accession>A0ABM1A775</accession>
<name>A0ABM1A775_APLCA</name>
<evidence type="ECO:0000313" key="1">
    <source>
        <dbReference type="Proteomes" id="UP000694888"/>
    </source>
</evidence>
<evidence type="ECO:0000313" key="2">
    <source>
        <dbReference type="RefSeq" id="XP_012942185.1"/>
    </source>
</evidence>
<keyword evidence="1" id="KW-1185">Reference proteome</keyword>
<dbReference type="GeneID" id="101856206"/>
<reference evidence="2" key="1">
    <citation type="submission" date="2025-08" db="UniProtKB">
        <authorList>
            <consortium name="RefSeq"/>
        </authorList>
    </citation>
    <scope>IDENTIFICATION</scope>
</reference>
<sequence length="86" mass="10219">MIQNPSMRMDNLFYSLKELQNVTSKYSHIQEKHMRMSETLAVAQQKVEQSMKTFMSLQAEIERNRPKVREAKEEIESERNAQCQLL</sequence>
<proteinExistence type="predicted"/>
<dbReference type="RefSeq" id="XP_012942185.1">
    <property type="nucleotide sequence ID" value="XM_013086731.2"/>
</dbReference>
<organism evidence="1 2">
    <name type="scientific">Aplysia californica</name>
    <name type="common">California sea hare</name>
    <dbReference type="NCBI Taxonomy" id="6500"/>
    <lineage>
        <taxon>Eukaryota</taxon>
        <taxon>Metazoa</taxon>
        <taxon>Spiralia</taxon>
        <taxon>Lophotrochozoa</taxon>
        <taxon>Mollusca</taxon>
        <taxon>Gastropoda</taxon>
        <taxon>Heterobranchia</taxon>
        <taxon>Euthyneura</taxon>
        <taxon>Tectipleura</taxon>
        <taxon>Aplysiida</taxon>
        <taxon>Aplysioidea</taxon>
        <taxon>Aplysiidae</taxon>
        <taxon>Aplysia</taxon>
    </lineage>
</organism>
<protein>
    <submittedName>
        <fullName evidence="2">Uncharacterized protein LOC101856206 isoform X2</fullName>
    </submittedName>
</protein>
<dbReference type="Proteomes" id="UP000694888">
    <property type="component" value="Unplaced"/>
</dbReference>